<comment type="caution">
    <text evidence="2">The sequence shown here is derived from an EMBL/GenBank/DDBJ whole genome shotgun (WGS) entry which is preliminary data.</text>
</comment>
<dbReference type="Proteomes" id="UP000242814">
    <property type="component" value="Unassembled WGS sequence"/>
</dbReference>
<evidence type="ECO:0000256" key="1">
    <source>
        <dbReference type="SAM" id="MobiDB-lite"/>
    </source>
</evidence>
<evidence type="ECO:0000313" key="2">
    <source>
        <dbReference type="EMBL" id="ODH15477.1"/>
    </source>
</evidence>
<reference evidence="2 3" key="1">
    <citation type="submission" date="2016-06" db="EMBL/GenBank/DDBJ databases">
        <authorList>
            <person name="Kjaerup R.B."/>
            <person name="Dalgaard T.S."/>
            <person name="Juul-Madsen H.R."/>
        </authorList>
    </citation>
    <scope>NUCLEOTIDE SEQUENCE [LARGE SCALE GENOMIC DNA]</scope>
    <source>
        <strain evidence="2 3">Pb300</strain>
    </source>
</reference>
<accession>A0A1D2J7F5</accession>
<proteinExistence type="predicted"/>
<feature type="compositionally biased region" description="Gly residues" evidence="1">
    <location>
        <begin position="1"/>
        <end position="16"/>
    </location>
</feature>
<dbReference type="AlphaFoldDB" id="A0A1D2J7F5"/>
<name>A0A1D2J7F5_PARBR</name>
<feature type="compositionally biased region" description="Polar residues" evidence="1">
    <location>
        <begin position="49"/>
        <end position="73"/>
    </location>
</feature>
<feature type="region of interest" description="Disordered" evidence="1">
    <location>
        <begin position="1"/>
        <end position="73"/>
    </location>
</feature>
<dbReference type="EMBL" id="LZYO01000348">
    <property type="protein sequence ID" value="ODH15477.1"/>
    <property type="molecule type" value="Genomic_DNA"/>
</dbReference>
<organism evidence="2 3">
    <name type="scientific">Paracoccidioides brasiliensis</name>
    <dbReference type="NCBI Taxonomy" id="121759"/>
    <lineage>
        <taxon>Eukaryota</taxon>
        <taxon>Fungi</taxon>
        <taxon>Dikarya</taxon>
        <taxon>Ascomycota</taxon>
        <taxon>Pezizomycotina</taxon>
        <taxon>Eurotiomycetes</taxon>
        <taxon>Eurotiomycetidae</taxon>
        <taxon>Onygenales</taxon>
        <taxon>Ajellomycetaceae</taxon>
        <taxon>Paracoccidioides</taxon>
    </lineage>
</organism>
<gene>
    <name evidence="2" type="ORF">ACO22_06441</name>
</gene>
<evidence type="ECO:0000313" key="3">
    <source>
        <dbReference type="Proteomes" id="UP000242814"/>
    </source>
</evidence>
<sequence>MGEGVGGGEEGKGSGGQNWKIRKRPTKEGAGSKMSGSSTPNMELGEGRSPTTHSLTHTQTQKIQGGNKQSPRQTTVVVLIRGVALMVVPLDSKVARSGRGWMAALLGFGPGEISINNESSGSS</sequence>
<protein>
    <submittedName>
        <fullName evidence="2">Uncharacterized protein</fullName>
    </submittedName>
</protein>